<keyword evidence="4" id="KW-1185">Reference proteome</keyword>
<organism evidence="2 5">
    <name type="scientific">Puccinia coronata f. sp. avenae</name>
    <dbReference type="NCBI Taxonomy" id="200324"/>
    <lineage>
        <taxon>Eukaryota</taxon>
        <taxon>Fungi</taxon>
        <taxon>Dikarya</taxon>
        <taxon>Basidiomycota</taxon>
        <taxon>Pucciniomycotina</taxon>
        <taxon>Pucciniomycetes</taxon>
        <taxon>Pucciniales</taxon>
        <taxon>Pucciniaceae</taxon>
        <taxon>Puccinia</taxon>
    </lineage>
</organism>
<reference evidence="4 5" key="1">
    <citation type="submission" date="2017-11" db="EMBL/GenBank/DDBJ databases">
        <title>De novo assembly and phasing of dikaryotic genomes from two isolates of Puccinia coronata f. sp. avenae, the causal agent of oat crown rust.</title>
        <authorList>
            <person name="Miller M.E."/>
            <person name="Zhang Y."/>
            <person name="Omidvar V."/>
            <person name="Sperschneider J."/>
            <person name="Schwessinger B."/>
            <person name="Raley C."/>
            <person name="Palmer J.M."/>
            <person name="Garnica D."/>
            <person name="Upadhyaya N."/>
            <person name="Rathjen J."/>
            <person name="Taylor J.M."/>
            <person name="Park R.F."/>
            <person name="Dodds P.N."/>
            <person name="Hirsch C.D."/>
            <person name="Kianian S.F."/>
            <person name="Figueroa M."/>
        </authorList>
    </citation>
    <scope>NUCLEOTIDE SEQUENCE [LARGE SCALE GENOMIC DNA]</scope>
    <source>
        <strain evidence="3">12NC29</strain>
        <strain evidence="2">12SD80</strain>
    </source>
</reference>
<feature type="signal peptide" evidence="1">
    <location>
        <begin position="1"/>
        <end position="17"/>
    </location>
</feature>
<feature type="chain" id="PRO_5015083479" description="CxC6 like cysteine cluster associated with KDZ domain-containing protein" evidence="1">
    <location>
        <begin position="18"/>
        <end position="118"/>
    </location>
</feature>
<keyword evidence="1" id="KW-0732">Signal</keyword>
<dbReference type="AlphaFoldDB" id="A0A2N5S634"/>
<comment type="caution">
    <text evidence="2">The sequence shown here is derived from an EMBL/GenBank/DDBJ whole genome shotgun (WGS) entry which is preliminary data.</text>
</comment>
<protein>
    <recommendedName>
        <fullName evidence="6">CxC6 like cysteine cluster associated with KDZ domain-containing protein</fullName>
    </recommendedName>
</protein>
<gene>
    <name evidence="3" type="ORF">PCANC_16275</name>
    <name evidence="2" type="ORF">PCASD_22299</name>
</gene>
<evidence type="ECO:0000313" key="4">
    <source>
        <dbReference type="Proteomes" id="UP000235388"/>
    </source>
</evidence>
<proteinExistence type="predicted"/>
<accession>A0A2N5S634</accession>
<evidence type="ECO:0000256" key="1">
    <source>
        <dbReference type="SAM" id="SignalP"/>
    </source>
</evidence>
<sequence length="118" mass="12896">MLHPLYLLWMVLPLAGATPSEDELQAKLQATIIHVDGCVGSHVQVHNLLRTSDKLVQFWACDTHCLSNGFRPLTHSYDVKTPLDWLGCRGGAAPTGGQRTACVRRLIAAGLRDPEPAQ</sequence>
<dbReference type="EMBL" id="PGCJ01000292">
    <property type="protein sequence ID" value="PLW33778.1"/>
    <property type="molecule type" value="Genomic_DNA"/>
</dbReference>
<evidence type="ECO:0000313" key="2">
    <source>
        <dbReference type="EMBL" id="PLW08689.1"/>
    </source>
</evidence>
<dbReference type="Proteomes" id="UP000235392">
    <property type="component" value="Unassembled WGS sequence"/>
</dbReference>
<name>A0A2N5S634_9BASI</name>
<dbReference type="EMBL" id="PGCI01001050">
    <property type="protein sequence ID" value="PLW08689.1"/>
    <property type="molecule type" value="Genomic_DNA"/>
</dbReference>
<evidence type="ECO:0000313" key="3">
    <source>
        <dbReference type="EMBL" id="PLW33778.1"/>
    </source>
</evidence>
<evidence type="ECO:0000313" key="5">
    <source>
        <dbReference type="Proteomes" id="UP000235392"/>
    </source>
</evidence>
<evidence type="ECO:0008006" key="6">
    <source>
        <dbReference type="Google" id="ProtNLM"/>
    </source>
</evidence>
<dbReference type="Proteomes" id="UP000235388">
    <property type="component" value="Unassembled WGS sequence"/>
</dbReference>